<feature type="non-terminal residue" evidence="4">
    <location>
        <position position="633"/>
    </location>
</feature>
<evidence type="ECO:0000313" key="5">
    <source>
        <dbReference type="Proteomes" id="UP000668214"/>
    </source>
</evidence>
<feature type="domain" description="CCHC-type" evidence="3">
    <location>
        <begin position="142"/>
        <end position="156"/>
    </location>
</feature>
<accession>A0A836JS99</accession>
<keyword evidence="1" id="KW-0863">Zinc-finger</keyword>
<dbReference type="PROSITE" id="PS50158">
    <property type="entry name" value="ZF_CCHC"/>
    <property type="match status" value="2"/>
</dbReference>
<dbReference type="InterPro" id="IPR036875">
    <property type="entry name" value="Znf_CCHC_sf"/>
</dbReference>
<dbReference type="InterPro" id="IPR001878">
    <property type="entry name" value="Znf_CCHC"/>
</dbReference>
<name>A0A836JS99_9HYME</name>
<feature type="domain" description="CCHC-type" evidence="3">
    <location>
        <begin position="119"/>
        <end position="134"/>
    </location>
</feature>
<feature type="compositionally biased region" description="Basic residues" evidence="2">
    <location>
        <begin position="166"/>
        <end position="179"/>
    </location>
</feature>
<gene>
    <name evidence="4" type="primary">Po11_0</name>
    <name evidence="4" type="ORF">G6Z78_0012828</name>
</gene>
<protein>
    <submittedName>
        <fullName evidence="4">PO11 protein</fullName>
    </submittedName>
</protein>
<dbReference type="Gene3D" id="4.10.60.10">
    <property type="entry name" value="Zinc finger, CCHC-type"/>
    <property type="match status" value="1"/>
</dbReference>
<dbReference type="GO" id="GO:0003676">
    <property type="term" value="F:nucleic acid binding"/>
    <property type="evidence" value="ECO:0007669"/>
    <property type="project" value="InterPro"/>
</dbReference>
<evidence type="ECO:0000259" key="3">
    <source>
        <dbReference type="PROSITE" id="PS50158"/>
    </source>
</evidence>
<evidence type="ECO:0000313" key="4">
    <source>
        <dbReference type="EMBL" id="KAG5323080.1"/>
    </source>
</evidence>
<dbReference type="Proteomes" id="UP000668214">
    <property type="component" value="Unassembled WGS sequence"/>
</dbReference>
<organism evidence="4 5">
    <name type="scientific">Pseudoatta argentina</name>
    <dbReference type="NCBI Taxonomy" id="621737"/>
    <lineage>
        <taxon>Eukaryota</taxon>
        <taxon>Metazoa</taxon>
        <taxon>Ecdysozoa</taxon>
        <taxon>Arthropoda</taxon>
        <taxon>Hexapoda</taxon>
        <taxon>Insecta</taxon>
        <taxon>Pterygota</taxon>
        <taxon>Neoptera</taxon>
        <taxon>Endopterygota</taxon>
        <taxon>Hymenoptera</taxon>
        <taxon>Apocrita</taxon>
        <taxon>Aculeata</taxon>
        <taxon>Formicoidea</taxon>
        <taxon>Formicidae</taxon>
        <taxon>Myrmicinae</taxon>
        <taxon>Pseudoatta</taxon>
    </lineage>
</organism>
<keyword evidence="1" id="KW-0862">Zinc</keyword>
<feature type="region of interest" description="Disordered" evidence="2">
    <location>
        <begin position="166"/>
        <end position="198"/>
    </location>
</feature>
<comment type="caution">
    <text evidence="4">The sequence shown here is derived from an EMBL/GenBank/DDBJ whole genome shotgun (WGS) entry which is preliminary data.</text>
</comment>
<reference evidence="4" key="1">
    <citation type="submission" date="2020-02" db="EMBL/GenBank/DDBJ databases">
        <title>Relaxed selection underlies rapid genomic changes in the transitions from sociality to social parasitism in ants.</title>
        <authorList>
            <person name="Bi X."/>
        </authorList>
    </citation>
    <scope>NUCLEOTIDE SEQUENCE</scope>
    <source>
        <strain evidence="4">BGI-DK2014c</strain>
        <tissue evidence="4">Whole body</tissue>
    </source>
</reference>
<dbReference type="GO" id="GO:0008270">
    <property type="term" value="F:zinc ion binding"/>
    <property type="evidence" value="ECO:0007669"/>
    <property type="project" value="UniProtKB-KW"/>
</dbReference>
<evidence type="ECO:0000256" key="2">
    <source>
        <dbReference type="SAM" id="MobiDB-lite"/>
    </source>
</evidence>
<dbReference type="SUPFAM" id="SSF57756">
    <property type="entry name" value="Retrovirus zinc finger-like domains"/>
    <property type="match status" value="1"/>
</dbReference>
<sequence>MVGKARSSISLKDVGIEDLRPRRAITGALIWEVKGPENRADTLTEKLSAIFADRDDVRISRPSKTVDIRGVIIRASNGLGTCWARCPVEAAKQLVAASRVKVELSSCRVTLLPARSLQCFRCLEAGHVQQKCTSTVDRSGCCYQCGGIGHAARECRAKWSSWRRHPRRPVKWPTRRTSARARNGGPNNVLRPRPDEPQPLGRGIKHAHAVPRRGGGGGLAIVADPYRILESHPNWARDSLGRVAVVSRHARDNPPMIPISAGEGFTLKWGLIDVAGCYFPPCLGRREYEDALESLGEHIRRRSPRPILVGISTPMRWEGRRWALDPGALEVSLLSSTWPERNLANTVEEEAEWLGDAISRACDASMLRCRPVARREDYWWSEELAELRRATVAARRTYTRRRRRGTDAEKEAAARALRDASSALRSAIMKAKADAWRELISSLDRDPWGRPYKIVMKKLHLLYTSCFREESCPRSWKRARLVLLCKEGKPAGRCPRPTIKYLGLTLDGRWGFVEHFDELAPRLGRRADRRLVLRICRAYRTVLYAAAMVLAGIPPAEDVVDADLSLPAVVRAIVGGERAWKAFSSFCERVLSQKEEGERRREQAPALLRRRRAVEATMEEEMRVGTTQALATA</sequence>
<dbReference type="EMBL" id="JAANIA010000839">
    <property type="protein sequence ID" value="KAG5323080.1"/>
    <property type="molecule type" value="Genomic_DNA"/>
</dbReference>
<keyword evidence="1" id="KW-0479">Metal-binding</keyword>
<evidence type="ECO:0000256" key="1">
    <source>
        <dbReference type="PROSITE-ProRule" id="PRU00047"/>
    </source>
</evidence>
<feature type="non-terminal residue" evidence="4">
    <location>
        <position position="1"/>
    </location>
</feature>
<dbReference type="AlphaFoldDB" id="A0A836JS99"/>
<dbReference type="SMART" id="SM00343">
    <property type="entry name" value="ZnF_C2HC"/>
    <property type="match status" value="2"/>
</dbReference>
<proteinExistence type="predicted"/>
<keyword evidence="5" id="KW-1185">Reference proteome</keyword>